<feature type="domain" description="Mycothiol-dependent maleylpyruvate isomerase metal-binding" evidence="1">
    <location>
        <begin position="8"/>
        <end position="132"/>
    </location>
</feature>
<evidence type="ECO:0000259" key="1">
    <source>
        <dbReference type="Pfam" id="PF11716"/>
    </source>
</evidence>
<keyword evidence="3" id="KW-1185">Reference proteome</keyword>
<dbReference type="GO" id="GO:0046872">
    <property type="term" value="F:metal ion binding"/>
    <property type="evidence" value="ECO:0007669"/>
    <property type="project" value="InterPro"/>
</dbReference>
<dbReference type="NCBIfam" id="TIGR03086">
    <property type="entry name" value="TIGR03086 family metal-binding protein"/>
    <property type="match status" value="1"/>
</dbReference>
<dbReference type="OrthoDB" id="5185819at2"/>
<protein>
    <submittedName>
        <fullName evidence="2">TIGR03086 family protein</fullName>
    </submittedName>
</protein>
<comment type="caution">
    <text evidence="2">The sequence shown here is derived from an EMBL/GenBank/DDBJ whole genome shotgun (WGS) entry which is preliminary data.</text>
</comment>
<gene>
    <name evidence="2" type="ORF">DDE18_09550</name>
</gene>
<dbReference type="InterPro" id="IPR017517">
    <property type="entry name" value="Maleyloyr_isom"/>
</dbReference>
<dbReference type="InterPro" id="IPR034660">
    <property type="entry name" value="DinB/YfiT-like"/>
</dbReference>
<dbReference type="Gene3D" id="1.20.120.450">
    <property type="entry name" value="dinb family like domain"/>
    <property type="match status" value="1"/>
</dbReference>
<dbReference type="NCBIfam" id="TIGR03083">
    <property type="entry name" value="maleylpyruvate isomerase family mycothiol-dependent enzyme"/>
    <property type="match status" value="1"/>
</dbReference>
<dbReference type="InterPro" id="IPR017520">
    <property type="entry name" value="CHP03086"/>
</dbReference>
<organism evidence="2 3">
    <name type="scientific">Nocardioides gansuensis</name>
    <dbReference type="NCBI Taxonomy" id="2138300"/>
    <lineage>
        <taxon>Bacteria</taxon>
        <taxon>Bacillati</taxon>
        <taxon>Actinomycetota</taxon>
        <taxon>Actinomycetes</taxon>
        <taxon>Propionibacteriales</taxon>
        <taxon>Nocardioidaceae</taxon>
        <taxon>Nocardioides</taxon>
    </lineage>
</organism>
<sequence length="192" mass="20333">MSEPIDLDTSARQLLAVAQGVTDDQLDASTPCDGRTVGQLLAHVVGLTAAFKAAADKDFGPWTDTDPDANGWPELEDGWRETLAERVPALVEAWRSPEAWQGMTRAGGVDLPGEVAGLVALDEIVLHGWDLARATGQSYECDDATAAACMAFVGQFDPSGTPGLFGPAVPVDQQASAFEQVLTRSGRDPHWS</sequence>
<dbReference type="Pfam" id="PF11716">
    <property type="entry name" value="MDMPI_N"/>
    <property type="match status" value="1"/>
</dbReference>
<accession>A0A2T8FA48</accession>
<dbReference type="EMBL" id="QDGZ01000004">
    <property type="protein sequence ID" value="PVG82611.1"/>
    <property type="molecule type" value="Genomic_DNA"/>
</dbReference>
<reference evidence="2 3" key="1">
    <citation type="submission" date="2018-04" db="EMBL/GenBank/DDBJ databases">
        <title>Genome of Nocardioides gansuensis WSJ-1.</title>
        <authorList>
            <person name="Wu S."/>
            <person name="Wang G."/>
        </authorList>
    </citation>
    <scope>NUCLEOTIDE SEQUENCE [LARGE SCALE GENOMIC DNA]</scope>
    <source>
        <strain evidence="2 3">WSJ-1</strain>
    </source>
</reference>
<dbReference type="Proteomes" id="UP000246018">
    <property type="component" value="Unassembled WGS sequence"/>
</dbReference>
<name>A0A2T8FA48_9ACTN</name>
<proteinExistence type="predicted"/>
<evidence type="ECO:0000313" key="2">
    <source>
        <dbReference type="EMBL" id="PVG82611.1"/>
    </source>
</evidence>
<dbReference type="InterPro" id="IPR024344">
    <property type="entry name" value="MDMPI_metal-binding"/>
</dbReference>
<dbReference type="RefSeq" id="WP_116572044.1">
    <property type="nucleotide sequence ID" value="NZ_QDGZ01000004.1"/>
</dbReference>
<dbReference type="AlphaFoldDB" id="A0A2T8FA48"/>
<dbReference type="SUPFAM" id="SSF109854">
    <property type="entry name" value="DinB/YfiT-like putative metalloenzymes"/>
    <property type="match status" value="1"/>
</dbReference>
<evidence type="ECO:0000313" key="3">
    <source>
        <dbReference type="Proteomes" id="UP000246018"/>
    </source>
</evidence>